<feature type="domain" description="Resolvase HTH" evidence="1">
    <location>
        <begin position="120"/>
        <end position="151"/>
    </location>
</feature>
<protein>
    <submittedName>
        <fullName evidence="2">IS1 family transposase</fullName>
    </submittedName>
</protein>
<organism evidence="2 3">
    <name type="scientific">Serratia plymuthica</name>
    <dbReference type="NCBI Taxonomy" id="82996"/>
    <lineage>
        <taxon>Bacteria</taxon>
        <taxon>Pseudomonadati</taxon>
        <taxon>Pseudomonadota</taxon>
        <taxon>Gammaproteobacteria</taxon>
        <taxon>Enterobacterales</taxon>
        <taxon>Yersiniaceae</taxon>
        <taxon>Serratia</taxon>
    </lineage>
</organism>
<evidence type="ECO:0000313" key="2">
    <source>
        <dbReference type="EMBL" id="QPS20116.1"/>
    </source>
</evidence>
<keyword evidence="3" id="KW-1185">Reference proteome</keyword>
<sequence length="468" mass="54151">MMKKFPEIDVNVCKSEYCENFSLTGCDDYIIPSFKLGFRAIHCQRCDGNSVLINNDDIREMIYPYISLYRVKVEGRCPECFSDIVIRYGVTAKGTSRYQCKTCQCVYSPHRGNDYDTHKNKIIELLWEGKKINDILSTLKITPATFYRKLHQTEASLEVLLRSREKELTDTWGHSVQTNIFRQTCRVENNTGLKNELLGMISCCSKTGYVFLASLNWTDAPLSSESHYNAQNRATEPTDLGGDDILKGIYRKYESFNKRQSFGYFKYTDEICSKKVIEPVVMAHFHFTKLRFISPVSIRYHFLYFDLFVRGSCITVYGADIREGKCDVFYVASDERITDKQYIYKGSYKIGWWNNIWHEYSCPADGGLKYLCNLTNLKSDKPDEYLQLHPSLNYSEAFIDALQHFFPKEKVESLTPKVLASILSIFVKFYNYCYLSPGEEITPAQKIGLAKKKYDIETLIDGFIEGDI</sequence>
<dbReference type="Pfam" id="PF02796">
    <property type="entry name" value="HTH_7"/>
    <property type="match status" value="1"/>
</dbReference>
<reference evidence="2 3" key="1">
    <citation type="submission" date="2020-12" db="EMBL/GenBank/DDBJ databases">
        <title>FDA dAtabase for Regulatory Grade micrObial Sequences (FDA-ARGOS): Supporting development and validation of Infectious Disease Dx tests.</title>
        <authorList>
            <person name="Sproer C."/>
            <person name="Gronow S."/>
            <person name="Severitt S."/>
            <person name="Schroder I."/>
            <person name="Tallon L."/>
            <person name="Sadzewicz L."/>
            <person name="Zhao X."/>
            <person name="Boylan J."/>
            <person name="Ott S."/>
            <person name="Bowen H."/>
            <person name="Vavikolanu K."/>
            <person name="Mehta A."/>
            <person name="Aluvathingal J."/>
            <person name="Nadendla S."/>
            <person name="Lowell S."/>
            <person name="Myers T."/>
            <person name="Yan Y."/>
            <person name="Sichtig H."/>
        </authorList>
    </citation>
    <scope>NUCLEOTIDE SEQUENCE [LARGE SCALE GENOMIC DNA]</scope>
    <source>
        <strain evidence="2 3">FDAARGOS_907</strain>
    </source>
</reference>
<accession>A0A7T2SRE2</accession>
<evidence type="ECO:0000259" key="1">
    <source>
        <dbReference type="Pfam" id="PF02796"/>
    </source>
</evidence>
<dbReference type="Proteomes" id="UP000594967">
    <property type="component" value="Chromosome"/>
</dbReference>
<dbReference type="RefSeq" id="WP_063196948.1">
    <property type="nucleotide sequence ID" value="NZ_CAMITG010000005.1"/>
</dbReference>
<gene>
    <name evidence="2" type="ORF">I6G64_21535</name>
</gene>
<dbReference type="EMBL" id="CP065673">
    <property type="protein sequence ID" value="QPS20116.1"/>
    <property type="molecule type" value="Genomic_DNA"/>
</dbReference>
<dbReference type="InterPro" id="IPR006120">
    <property type="entry name" value="Resolvase_HTH_dom"/>
</dbReference>
<name>A0A7T2SRE2_SERPL</name>
<proteinExistence type="predicted"/>
<evidence type="ECO:0000313" key="3">
    <source>
        <dbReference type="Proteomes" id="UP000594967"/>
    </source>
</evidence>